<evidence type="ECO:0000313" key="10">
    <source>
        <dbReference type="EMBL" id="KAL3400736.1"/>
    </source>
</evidence>
<feature type="binding site" description="axial binding residue" evidence="8">
    <location>
        <position position="467"/>
    </location>
    <ligand>
        <name>heme</name>
        <dbReference type="ChEBI" id="CHEBI:30413"/>
    </ligand>
    <ligandPart>
        <name>Fe</name>
        <dbReference type="ChEBI" id="CHEBI:18248"/>
    </ligandPart>
</feature>
<evidence type="ECO:0000256" key="2">
    <source>
        <dbReference type="ARBA" id="ARBA00010617"/>
    </source>
</evidence>
<dbReference type="PROSITE" id="PS00086">
    <property type="entry name" value="CYTOCHROME_P450"/>
    <property type="match status" value="1"/>
</dbReference>
<evidence type="ECO:0000256" key="5">
    <source>
        <dbReference type="ARBA" id="ARBA00023002"/>
    </source>
</evidence>
<dbReference type="InterPro" id="IPR036396">
    <property type="entry name" value="Cyt_P450_sf"/>
</dbReference>
<dbReference type="EMBL" id="JBJJXI010000050">
    <property type="protein sequence ID" value="KAL3400736.1"/>
    <property type="molecule type" value="Genomic_DNA"/>
</dbReference>
<dbReference type="InterPro" id="IPR001128">
    <property type="entry name" value="Cyt_P450"/>
</dbReference>
<dbReference type="GO" id="GO:0004497">
    <property type="term" value="F:monooxygenase activity"/>
    <property type="evidence" value="ECO:0007669"/>
    <property type="project" value="UniProtKB-KW"/>
</dbReference>
<evidence type="ECO:0000256" key="7">
    <source>
        <dbReference type="ARBA" id="ARBA00023033"/>
    </source>
</evidence>
<dbReference type="Pfam" id="PF00067">
    <property type="entry name" value="p450"/>
    <property type="match status" value="1"/>
</dbReference>
<comment type="similarity">
    <text evidence="2 9">Belongs to the cytochrome P450 family.</text>
</comment>
<dbReference type="PANTHER" id="PTHR24279">
    <property type="entry name" value="CYTOCHROME P450"/>
    <property type="match status" value="1"/>
</dbReference>
<evidence type="ECO:0000256" key="3">
    <source>
        <dbReference type="ARBA" id="ARBA00022617"/>
    </source>
</evidence>
<keyword evidence="6 8" id="KW-0408">Iron</keyword>
<evidence type="ECO:0000256" key="9">
    <source>
        <dbReference type="RuleBase" id="RU000461"/>
    </source>
</evidence>
<gene>
    <name evidence="10" type="ORF">TKK_005888</name>
</gene>
<dbReference type="PRINTS" id="PR00385">
    <property type="entry name" value="P450"/>
</dbReference>
<reference evidence="10 11" key="1">
    <citation type="journal article" date="2024" name="bioRxiv">
        <title>A reference genome for Trichogramma kaykai: A tiny desert-dwelling parasitoid wasp with competing sex-ratio distorters.</title>
        <authorList>
            <person name="Culotta J."/>
            <person name="Lindsey A.R."/>
        </authorList>
    </citation>
    <scope>NUCLEOTIDE SEQUENCE [LARGE SCALE GENOMIC DNA]</scope>
    <source>
        <strain evidence="10 11">KSX58</strain>
    </source>
</reference>
<dbReference type="InterPro" id="IPR002401">
    <property type="entry name" value="Cyt_P450_E_grp-I"/>
</dbReference>
<dbReference type="Gene3D" id="1.10.630.10">
    <property type="entry name" value="Cytochrome P450"/>
    <property type="match status" value="1"/>
</dbReference>
<keyword evidence="5 9" id="KW-0560">Oxidoreductase</keyword>
<dbReference type="SUPFAM" id="SSF48264">
    <property type="entry name" value="Cytochrome P450"/>
    <property type="match status" value="1"/>
</dbReference>
<evidence type="ECO:0000256" key="4">
    <source>
        <dbReference type="ARBA" id="ARBA00022723"/>
    </source>
</evidence>
<accession>A0ABD2X7Y2</accession>
<name>A0ABD2X7Y2_9HYME</name>
<organism evidence="10 11">
    <name type="scientific">Trichogramma kaykai</name>
    <dbReference type="NCBI Taxonomy" id="54128"/>
    <lineage>
        <taxon>Eukaryota</taxon>
        <taxon>Metazoa</taxon>
        <taxon>Ecdysozoa</taxon>
        <taxon>Arthropoda</taxon>
        <taxon>Hexapoda</taxon>
        <taxon>Insecta</taxon>
        <taxon>Pterygota</taxon>
        <taxon>Neoptera</taxon>
        <taxon>Endopterygota</taxon>
        <taxon>Hymenoptera</taxon>
        <taxon>Apocrita</taxon>
        <taxon>Proctotrupomorpha</taxon>
        <taxon>Chalcidoidea</taxon>
        <taxon>Trichogrammatidae</taxon>
        <taxon>Trichogramma</taxon>
    </lineage>
</organism>
<dbReference type="PRINTS" id="PR00463">
    <property type="entry name" value="EP450I"/>
</dbReference>
<comment type="caution">
    <text evidence="10">The sequence shown here is derived from an EMBL/GenBank/DDBJ whole genome shotgun (WGS) entry which is preliminary data.</text>
</comment>
<dbReference type="AlphaFoldDB" id="A0ABD2X7Y2"/>
<evidence type="ECO:0000256" key="1">
    <source>
        <dbReference type="ARBA" id="ARBA00001971"/>
    </source>
</evidence>
<evidence type="ECO:0000313" key="11">
    <source>
        <dbReference type="Proteomes" id="UP001627154"/>
    </source>
</evidence>
<evidence type="ECO:0000256" key="6">
    <source>
        <dbReference type="ARBA" id="ARBA00023004"/>
    </source>
</evidence>
<keyword evidence="11" id="KW-1185">Reference proteome</keyword>
<comment type="cofactor">
    <cofactor evidence="1 8">
        <name>heme</name>
        <dbReference type="ChEBI" id="CHEBI:30413"/>
    </cofactor>
</comment>
<evidence type="ECO:0000256" key="8">
    <source>
        <dbReference type="PIRSR" id="PIRSR602401-1"/>
    </source>
</evidence>
<keyword evidence="3 8" id="KW-0349">Heme</keyword>
<keyword evidence="7 9" id="KW-0503">Monooxygenase</keyword>
<dbReference type="CDD" id="cd11054">
    <property type="entry name" value="CYP24A1-like"/>
    <property type="match status" value="1"/>
</dbReference>
<keyword evidence="4 8" id="KW-0479">Metal-binding</keyword>
<dbReference type="Proteomes" id="UP001627154">
    <property type="component" value="Unassembled WGS sequence"/>
</dbReference>
<dbReference type="InterPro" id="IPR017972">
    <property type="entry name" value="Cyt_P450_CS"/>
</dbReference>
<dbReference type="GO" id="GO:0046872">
    <property type="term" value="F:metal ion binding"/>
    <property type="evidence" value="ECO:0007669"/>
    <property type="project" value="UniProtKB-KW"/>
</dbReference>
<dbReference type="InterPro" id="IPR050479">
    <property type="entry name" value="CYP11_CYP27_families"/>
</dbReference>
<proteinExistence type="inferred from homology"/>
<sequence length="523" mass="61382">MLQPYESDLSVKVADDLITEKSPLSFDHVPGPAILKLWYKYWKYVPLFGTQLFHSVLINRLTEGNLWNRNSTPLQYLFNRYGPIVRLGGPLLNDIVLIHRPEHISKVFDEEGEMPTRSGIDILQHYRLNHRQYRFSGPFCTQGQESLKWLETKKSLRAPIAEQLKNQFRKLDKSCNEFVSRIRQIKNRQDEVPDNFNSELARWGMECFWILMINKQIGFLDSAGYEENSEPTKFIKALMNAQLYLSRCENGFQFWRFMETPSSKKLFDACDVIDGIIRKYIRFAQTSQQHDSALKLENKNYINSTILETMLIKQNMNPNEASTLLMDMVILGVLATTNSLSFLLYYLSKNPRVQRNLHHEIISKTASDLILEKKTFDEMPYLNACMKECLRLRPPFPYLTRLLSKSISLHGYTIPKGTYLIMANQLSSQREENFEDSEKFRPERWMTDNVCHPKNSYLPFGKGLRSCIGEDMAKIEMMLLITKILLEYRIEYDYGDIHSNMLMMNVPSKPLRFRFIERDECRN</sequence>
<protein>
    <recommendedName>
        <fullName evidence="12">Cytochrome P450</fullName>
    </recommendedName>
</protein>
<dbReference type="PANTHER" id="PTHR24279:SF120">
    <property type="entry name" value="CYTOCHROME P450"/>
    <property type="match status" value="1"/>
</dbReference>
<evidence type="ECO:0008006" key="12">
    <source>
        <dbReference type="Google" id="ProtNLM"/>
    </source>
</evidence>